<protein>
    <submittedName>
        <fullName evidence="7">Putative synaptic vesicle transporter svop</fullName>
    </submittedName>
</protein>
<sequence>MYNVVFATFAVMPCMNMILAMTIPEHWCHVPGRINYNYTVEEWKEITLPKDTNNKGYTTYSSCEMYNITDWTNIQPNHNYSTTKCQFGYDYDRTWFDLTIPMEEDWVCDKEMRVTNSLIMGRIGEMFGAFVFGQLGDIIGRKPVFFISMILITIGKVFNLFLTKYYYWYVFGYILSTVPQMSVYQTVLVIGMEISTSDENSHVAMLQGIGWTFGICSMPLLMWWLKNWFNFVLVSSLPFAFFFISNRYIIESPRWLASRGKMKECEKTLRTIAKVNGTTLNDDALEILKDYSSEPEQVFGMMSLFSSWTLAKNTIMLVICWIVCGLGYFLLYLNVSNMDGNPFLNYLYQGLAELPAYPIGKLATNYIGRRWTGVASFLLAFCATLPLLYTSTDPSLYILTSALAAIIKFCVSVSFYVMMVQGVEIYPTCLRQTGVALGVVVGNASSILGPYISYLGTAYDVRYPYLFIALMMFSGLVAEFLFPETLHQKLPDTLASAQVFGKKQPFWTFPRKAKNIDSKDKTPY</sequence>
<name>A0A6M2DXW9_XENCH</name>
<dbReference type="GO" id="GO:0022857">
    <property type="term" value="F:transmembrane transporter activity"/>
    <property type="evidence" value="ECO:0007669"/>
    <property type="project" value="InterPro"/>
</dbReference>
<dbReference type="InterPro" id="IPR036259">
    <property type="entry name" value="MFS_trans_sf"/>
</dbReference>
<dbReference type="InterPro" id="IPR020846">
    <property type="entry name" value="MFS_dom"/>
</dbReference>
<feature type="transmembrane region" description="Helical" evidence="5">
    <location>
        <begin position="144"/>
        <end position="162"/>
    </location>
</feature>
<dbReference type="SUPFAM" id="SSF103473">
    <property type="entry name" value="MFS general substrate transporter"/>
    <property type="match status" value="1"/>
</dbReference>
<feature type="transmembrane region" description="Helical" evidence="5">
    <location>
        <begin position="371"/>
        <end position="389"/>
    </location>
</feature>
<dbReference type="PROSITE" id="PS50850">
    <property type="entry name" value="MFS"/>
    <property type="match status" value="1"/>
</dbReference>
<keyword evidence="4 5" id="KW-0472">Membrane</keyword>
<evidence type="ECO:0000313" key="7">
    <source>
        <dbReference type="EMBL" id="NOV49911.1"/>
    </source>
</evidence>
<feature type="transmembrane region" description="Helical" evidence="5">
    <location>
        <begin position="203"/>
        <end position="225"/>
    </location>
</feature>
<feature type="transmembrane region" description="Helical" evidence="5">
    <location>
        <begin position="429"/>
        <end position="451"/>
    </location>
</feature>
<feature type="transmembrane region" description="Helical" evidence="5">
    <location>
        <begin position="6"/>
        <end position="23"/>
    </location>
</feature>
<dbReference type="Gene3D" id="1.20.1250.20">
    <property type="entry name" value="MFS general substrate transporter like domains"/>
    <property type="match status" value="1"/>
</dbReference>
<dbReference type="EMBL" id="GIIL01006185">
    <property type="protein sequence ID" value="NOV49911.1"/>
    <property type="molecule type" value="Transcribed_RNA"/>
</dbReference>
<feature type="domain" description="Major facilitator superfamily (MFS) profile" evidence="6">
    <location>
        <begin position="78"/>
        <end position="486"/>
    </location>
</feature>
<feature type="transmembrane region" description="Helical" evidence="5">
    <location>
        <begin position="231"/>
        <end position="250"/>
    </location>
</feature>
<keyword evidence="3 5" id="KW-1133">Transmembrane helix</keyword>
<comment type="subcellular location">
    <subcellularLocation>
        <location evidence="1">Membrane</location>
        <topology evidence="1">Multi-pass membrane protein</topology>
    </subcellularLocation>
</comment>
<accession>A0A6M2DXW9</accession>
<feature type="transmembrane region" description="Helical" evidence="5">
    <location>
        <begin position="310"/>
        <end position="331"/>
    </location>
</feature>
<feature type="transmembrane region" description="Helical" evidence="5">
    <location>
        <begin position="168"/>
        <end position="191"/>
    </location>
</feature>
<evidence type="ECO:0000256" key="3">
    <source>
        <dbReference type="ARBA" id="ARBA00022989"/>
    </source>
</evidence>
<dbReference type="GO" id="GO:0016020">
    <property type="term" value="C:membrane"/>
    <property type="evidence" value="ECO:0007669"/>
    <property type="project" value="UniProtKB-SubCell"/>
</dbReference>
<dbReference type="AlphaFoldDB" id="A0A6M2DXW9"/>
<dbReference type="PANTHER" id="PTHR24064">
    <property type="entry name" value="SOLUTE CARRIER FAMILY 22 MEMBER"/>
    <property type="match status" value="1"/>
</dbReference>
<feature type="transmembrane region" description="Helical" evidence="5">
    <location>
        <begin position="395"/>
        <end position="417"/>
    </location>
</feature>
<reference evidence="7" key="1">
    <citation type="submission" date="2020-03" db="EMBL/GenBank/DDBJ databases">
        <title>Transcriptomic Profiling of the Digestive Tract of the Rat Flea, Xenopsylla cheopis, Following Blood Feeding and Infection with Yersinia pestis.</title>
        <authorList>
            <person name="Bland D.M."/>
            <person name="Martens C.A."/>
            <person name="Virtaneva K."/>
            <person name="Kanakabandi K."/>
            <person name="Long D."/>
            <person name="Rosenke R."/>
            <person name="Saturday G.A."/>
            <person name="Hoyt F.H."/>
            <person name="Bruno D.P."/>
            <person name="Ribeiro J.M.C."/>
            <person name="Hinnebusch J."/>
        </authorList>
    </citation>
    <scope>NUCLEOTIDE SEQUENCE</scope>
</reference>
<dbReference type="InterPro" id="IPR005828">
    <property type="entry name" value="MFS_sugar_transport-like"/>
</dbReference>
<dbReference type="Pfam" id="PF00083">
    <property type="entry name" value="Sugar_tr"/>
    <property type="match status" value="1"/>
</dbReference>
<evidence type="ECO:0000256" key="2">
    <source>
        <dbReference type="ARBA" id="ARBA00022692"/>
    </source>
</evidence>
<evidence type="ECO:0000256" key="1">
    <source>
        <dbReference type="ARBA" id="ARBA00004141"/>
    </source>
</evidence>
<proteinExistence type="predicted"/>
<evidence type="ECO:0000256" key="5">
    <source>
        <dbReference type="SAM" id="Phobius"/>
    </source>
</evidence>
<feature type="transmembrane region" description="Helical" evidence="5">
    <location>
        <begin position="463"/>
        <end position="482"/>
    </location>
</feature>
<keyword evidence="2 5" id="KW-0812">Transmembrane</keyword>
<organism evidence="7">
    <name type="scientific">Xenopsylla cheopis</name>
    <name type="common">Oriental rat flea</name>
    <name type="synonym">Pulex cheopis</name>
    <dbReference type="NCBI Taxonomy" id="163159"/>
    <lineage>
        <taxon>Eukaryota</taxon>
        <taxon>Metazoa</taxon>
        <taxon>Ecdysozoa</taxon>
        <taxon>Arthropoda</taxon>
        <taxon>Hexapoda</taxon>
        <taxon>Insecta</taxon>
        <taxon>Pterygota</taxon>
        <taxon>Neoptera</taxon>
        <taxon>Endopterygota</taxon>
        <taxon>Siphonaptera</taxon>
        <taxon>Pulicidae</taxon>
        <taxon>Xenopsyllinae</taxon>
        <taxon>Xenopsylla</taxon>
    </lineage>
</organism>
<evidence type="ECO:0000259" key="6">
    <source>
        <dbReference type="PROSITE" id="PS50850"/>
    </source>
</evidence>
<evidence type="ECO:0000256" key="4">
    <source>
        <dbReference type="ARBA" id="ARBA00023136"/>
    </source>
</evidence>